<organism evidence="1 2">
    <name type="scientific">Trichinella spiralis</name>
    <name type="common">Trichina worm</name>
    <dbReference type="NCBI Taxonomy" id="6334"/>
    <lineage>
        <taxon>Eukaryota</taxon>
        <taxon>Metazoa</taxon>
        <taxon>Ecdysozoa</taxon>
        <taxon>Nematoda</taxon>
        <taxon>Enoplea</taxon>
        <taxon>Dorylaimia</taxon>
        <taxon>Trichinellida</taxon>
        <taxon>Trichinellidae</taxon>
        <taxon>Trichinella</taxon>
    </lineage>
</organism>
<proteinExistence type="predicted"/>
<accession>A0A0V1BAB5</accession>
<dbReference type="AlphaFoldDB" id="A0A0V1BAB5"/>
<protein>
    <submittedName>
        <fullName evidence="1">Uncharacterized protein</fullName>
    </submittedName>
</protein>
<dbReference type="Proteomes" id="UP000054776">
    <property type="component" value="Unassembled WGS sequence"/>
</dbReference>
<name>A0A0V1BAB5_TRISP</name>
<sequence>MLASITYALNERRNQNGNSGSKLLRTVDDLSCDRICNSLNVADVPLGEDHQLIIFRLIWHFWNHMDEPRRARYFSIFQSLLHAPAKRDYAGKFWTKCEATHHHACIKVAVAVERAQSLFDVVFIQCGAKRDYAGKFWTKCGATHPLASIKAAVAVERAQSLFDVVFSAVVAFRRSYVCTSGWVPAKTASSGMSLVNPFVSSIGGEAHDDCFSFVLTHVALVITSLPQMLASITYALNERRNQNGNSGSKLLRTVDDLSCDRTCNRLNVADVSQGEDPQLLIFQFLWHNHMDEPHRARCFSIF</sequence>
<keyword evidence="2" id="KW-1185">Reference proteome</keyword>
<dbReference type="InParanoid" id="A0A0V1BAB5"/>
<dbReference type="EMBL" id="JYDH01000077">
    <property type="protein sequence ID" value="KRY33724.1"/>
    <property type="molecule type" value="Genomic_DNA"/>
</dbReference>
<evidence type="ECO:0000313" key="1">
    <source>
        <dbReference type="EMBL" id="KRY33724.1"/>
    </source>
</evidence>
<evidence type="ECO:0000313" key="2">
    <source>
        <dbReference type="Proteomes" id="UP000054776"/>
    </source>
</evidence>
<comment type="caution">
    <text evidence="1">The sequence shown here is derived from an EMBL/GenBank/DDBJ whole genome shotgun (WGS) entry which is preliminary data.</text>
</comment>
<gene>
    <name evidence="1" type="ORF">T01_10223</name>
</gene>
<reference evidence="1 2" key="1">
    <citation type="submission" date="2015-01" db="EMBL/GenBank/DDBJ databases">
        <title>Evolution of Trichinella species and genotypes.</title>
        <authorList>
            <person name="Korhonen P.K."/>
            <person name="Edoardo P."/>
            <person name="Giuseppe L.R."/>
            <person name="Gasser R.B."/>
        </authorList>
    </citation>
    <scope>NUCLEOTIDE SEQUENCE [LARGE SCALE GENOMIC DNA]</scope>
    <source>
        <strain evidence="1">ISS3</strain>
    </source>
</reference>
<dbReference type="OrthoDB" id="5935481at2759"/>